<feature type="domain" description="Cupin type-2" evidence="1">
    <location>
        <begin position="39"/>
        <end position="100"/>
    </location>
</feature>
<dbReference type="Proteomes" id="UP000321533">
    <property type="component" value="Chromosome"/>
</dbReference>
<accession>A0A5B8VGJ4</accession>
<dbReference type="PANTHER" id="PTHR36440:SF1">
    <property type="entry name" value="PUTATIVE (AFU_ORTHOLOGUE AFUA_8G07350)-RELATED"/>
    <property type="match status" value="1"/>
</dbReference>
<dbReference type="Pfam" id="PF07883">
    <property type="entry name" value="Cupin_2"/>
    <property type="match status" value="1"/>
</dbReference>
<dbReference type="InterPro" id="IPR011051">
    <property type="entry name" value="RmlC_Cupin_sf"/>
</dbReference>
<evidence type="ECO:0000313" key="3">
    <source>
        <dbReference type="Proteomes" id="UP000321533"/>
    </source>
</evidence>
<proteinExistence type="predicted"/>
<dbReference type="AlphaFoldDB" id="A0A5B8VGJ4"/>
<dbReference type="InterPro" id="IPR053146">
    <property type="entry name" value="QDO-like"/>
</dbReference>
<organism evidence="2 3">
    <name type="scientific">Panacibacter ginsenosidivorans</name>
    <dbReference type="NCBI Taxonomy" id="1813871"/>
    <lineage>
        <taxon>Bacteria</taxon>
        <taxon>Pseudomonadati</taxon>
        <taxon>Bacteroidota</taxon>
        <taxon>Chitinophagia</taxon>
        <taxon>Chitinophagales</taxon>
        <taxon>Chitinophagaceae</taxon>
        <taxon>Panacibacter</taxon>
    </lineage>
</organism>
<dbReference type="PANTHER" id="PTHR36440">
    <property type="entry name" value="PUTATIVE (AFU_ORTHOLOGUE AFUA_8G07350)-RELATED"/>
    <property type="match status" value="1"/>
</dbReference>
<protein>
    <submittedName>
        <fullName evidence="2">Cupin domain-containing protein</fullName>
    </submittedName>
</protein>
<dbReference type="InterPro" id="IPR013096">
    <property type="entry name" value="Cupin_2"/>
</dbReference>
<dbReference type="KEGG" id="pgin:FRZ67_21215"/>
<dbReference type="InterPro" id="IPR014710">
    <property type="entry name" value="RmlC-like_jellyroll"/>
</dbReference>
<evidence type="ECO:0000259" key="1">
    <source>
        <dbReference type="Pfam" id="PF07883"/>
    </source>
</evidence>
<gene>
    <name evidence="2" type="ORF">FRZ67_21215</name>
</gene>
<dbReference type="EMBL" id="CP042435">
    <property type="protein sequence ID" value="QEC69696.1"/>
    <property type="molecule type" value="Genomic_DNA"/>
</dbReference>
<keyword evidence="3" id="KW-1185">Reference proteome</keyword>
<evidence type="ECO:0000313" key="2">
    <source>
        <dbReference type="EMBL" id="QEC69696.1"/>
    </source>
</evidence>
<sequence length="180" mass="20866">MAHTNQIIYNPENKQQIEFLQTAKDTNGAMLEMISTYGPFSTRPPSHYHPYQSEDFLVMEGELTVQLGRGIKTLKKGDAIHISQNEPHAMWNNGSEKAVINWKVQPALDTEYMFENACNIAIKNIHNKRKTTIIQKIMLARKYKNMFRLAKPSYSLQQIIFWLITPLTLKADFDRITYSD</sequence>
<dbReference type="OrthoDB" id="1423961at2"/>
<dbReference type="RefSeq" id="WP_147192572.1">
    <property type="nucleotide sequence ID" value="NZ_CP042435.1"/>
</dbReference>
<dbReference type="Gene3D" id="2.60.120.10">
    <property type="entry name" value="Jelly Rolls"/>
    <property type="match status" value="1"/>
</dbReference>
<name>A0A5B8VGJ4_9BACT</name>
<dbReference type="SUPFAM" id="SSF51182">
    <property type="entry name" value="RmlC-like cupins"/>
    <property type="match status" value="1"/>
</dbReference>
<reference evidence="2 3" key="1">
    <citation type="journal article" date="2016" name="Int. J. Syst. Evol. Microbiol.">
        <title>Panacibacter ginsenosidivorans gen. nov., sp. nov., with ginsenoside converting activity isolated from soil of a ginseng field.</title>
        <authorList>
            <person name="Siddiqi M.Z."/>
            <person name="Muhammad Shafi S."/>
            <person name="Choi K.D."/>
            <person name="Im W.T."/>
        </authorList>
    </citation>
    <scope>NUCLEOTIDE SEQUENCE [LARGE SCALE GENOMIC DNA]</scope>
    <source>
        <strain evidence="2 3">Gsoil1550</strain>
    </source>
</reference>